<dbReference type="InterPro" id="IPR039675">
    <property type="entry name" value="CILP1/CILP2"/>
</dbReference>
<feature type="domain" description="WxxW" evidence="6">
    <location>
        <begin position="39"/>
        <end position="123"/>
    </location>
</feature>
<gene>
    <name evidence="8" type="primary">LOC118430640</name>
</gene>
<feature type="chain" id="PRO_5039912280" evidence="5">
    <location>
        <begin position="23"/>
        <end position="144"/>
    </location>
</feature>
<keyword evidence="4" id="KW-0325">Glycoprotein</keyword>
<dbReference type="AlphaFoldDB" id="A0A9J7MCK2"/>
<name>A0A9J7MCK2_BRAFL</name>
<dbReference type="KEGG" id="bfo:118430640"/>
<organism evidence="7 8">
    <name type="scientific">Branchiostoma floridae</name>
    <name type="common">Florida lancelet</name>
    <name type="synonym">Amphioxus</name>
    <dbReference type="NCBI Taxonomy" id="7739"/>
    <lineage>
        <taxon>Eukaryota</taxon>
        <taxon>Metazoa</taxon>
        <taxon>Chordata</taxon>
        <taxon>Cephalochordata</taxon>
        <taxon>Leptocardii</taxon>
        <taxon>Amphioxiformes</taxon>
        <taxon>Branchiostomatidae</taxon>
        <taxon>Branchiostoma</taxon>
    </lineage>
</organism>
<evidence type="ECO:0000256" key="1">
    <source>
        <dbReference type="ARBA" id="ARBA00004613"/>
    </source>
</evidence>
<evidence type="ECO:0000256" key="3">
    <source>
        <dbReference type="ARBA" id="ARBA00022729"/>
    </source>
</evidence>
<sequence length="144" mass="15889">MKFLHRVFALLLISTLVLESGAWWRRRRRRAPPPGCTNWTAWFDRDNPSGTGDWETLTDLRSESPGQICSTPTRIQARVISTGQDAALTGEQFAFYDTTKGFVCKNNDQSDNMCLDYKVRFCCANTGGGGGGGGGGRGVYPHHL</sequence>
<dbReference type="PANTHER" id="PTHR15031:SF4">
    <property type="entry name" value="CARTILAGE INTERMEDIATE LAYER PROTEIN 1"/>
    <property type="match status" value="1"/>
</dbReference>
<feature type="signal peptide" evidence="5">
    <location>
        <begin position="1"/>
        <end position="22"/>
    </location>
</feature>
<evidence type="ECO:0000259" key="6">
    <source>
        <dbReference type="Pfam" id="PF13330"/>
    </source>
</evidence>
<keyword evidence="7" id="KW-1185">Reference proteome</keyword>
<evidence type="ECO:0000256" key="4">
    <source>
        <dbReference type="ARBA" id="ARBA00023180"/>
    </source>
</evidence>
<keyword evidence="3 5" id="KW-0732">Signal</keyword>
<dbReference type="Proteomes" id="UP000001554">
    <property type="component" value="Chromosome 14"/>
</dbReference>
<dbReference type="PANTHER" id="PTHR15031">
    <property type="entry name" value="CARTILAGE INTERMEDIATE LAYER PROTEIN CLIP"/>
    <property type="match status" value="1"/>
</dbReference>
<protein>
    <submittedName>
        <fullName evidence="8">Cartilage intermediate layer protein 2-like</fullName>
    </submittedName>
</protein>
<evidence type="ECO:0000313" key="8">
    <source>
        <dbReference type="RefSeq" id="XP_035697514.1"/>
    </source>
</evidence>
<proteinExistence type="predicted"/>
<dbReference type="OrthoDB" id="10018712at2759"/>
<dbReference type="GO" id="GO:0005576">
    <property type="term" value="C:extracellular region"/>
    <property type="evidence" value="ECO:0007669"/>
    <property type="project" value="UniProtKB-SubCell"/>
</dbReference>
<reference evidence="7" key="1">
    <citation type="journal article" date="2020" name="Nat. Ecol. Evol.">
        <title>Deeply conserved synteny resolves early events in vertebrate evolution.</title>
        <authorList>
            <person name="Simakov O."/>
            <person name="Marletaz F."/>
            <person name="Yue J.X."/>
            <person name="O'Connell B."/>
            <person name="Jenkins J."/>
            <person name="Brandt A."/>
            <person name="Calef R."/>
            <person name="Tung C.H."/>
            <person name="Huang T.K."/>
            <person name="Schmutz J."/>
            <person name="Satoh N."/>
            <person name="Yu J.K."/>
            <person name="Putnam N.H."/>
            <person name="Green R.E."/>
            <person name="Rokhsar D.S."/>
        </authorList>
    </citation>
    <scope>NUCLEOTIDE SEQUENCE [LARGE SCALE GENOMIC DNA]</scope>
    <source>
        <strain evidence="7">S238N-H82</strain>
    </source>
</reference>
<dbReference type="Pfam" id="PF13330">
    <property type="entry name" value="Mucin2_WxxW"/>
    <property type="match status" value="1"/>
</dbReference>
<comment type="subcellular location">
    <subcellularLocation>
        <location evidence="1">Secreted</location>
    </subcellularLocation>
</comment>
<dbReference type="GeneID" id="118430640"/>
<dbReference type="OMA" id="RFCCANT"/>
<evidence type="ECO:0000256" key="5">
    <source>
        <dbReference type="SAM" id="SignalP"/>
    </source>
</evidence>
<accession>A0A9J7MCK2</accession>
<evidence type="ECO:0000313" key="7">
    <source>
        <dbReference type="Proteomes" id="UP000001554"/>
    </source>
</evidence>
<dbReference type="RefSeq" id="XP_035697514.1">
    <property type="nucleotide sequence ID" value="XM_035841621.1"/>
</dbReference>
<evidence type="ECO:0000256" key="2">
    <source>
        <dbReference type="ARBA" id="ARBA00022525"/>
    </source>
</evidence>
<reference evidence="8" key="2">
    <citation type="submission" date="2025-08" db="UniProtKB">
        <authorList>
            <consortium name="RefSeq"/>
        </authorList>
    </citation>
    <scope>IDENTIFICATION</scope>
    <source>
        <strain evidence="8">S238N-H82</strain>
        <tissue evidence="8">Testes</tissue>
    </source>
</reference>
<dbReference type="InterPro" id="IPR025155">
    <property type="entry name" value="WxxW_domain"/>
</dbReference>
<keyword evidence="2" id="KW-0964">Secreted</keyword>